<dbReference type="InterPro" id="IPR049302">
    <property type="entry name" value="Gp10-like"/>
</dbReference>
<gene>
    <name evidence="1" type="ORF">UFOVP5_58</name>
</gene>
<dbReference type="Pfam" id="PF21628">
    <property type="entry name" value="Gp10-like"/>
    <property type="match status" value="1"/>
</dbReference>
<evidence type="ECO:0000313" key="1">
    <source>
        <dbReference type="EMBL" id="CAB4120821.1"/>
    </source>
</evidence>
<sequence>MKLASMKRENGEGEFCCADMNRYGYGLQLNLDDDQCEALGISKAMAVGTKVSLQGMALVVRSGECLESDGKGVSISLQITDLGMVSQGMMRNAAQVLYGDD</sequence>
<dbReference type="EMBL" id="LR796135">
    <property type="protein sequence ID" value="CAB4120821.1"/>
    <property type="molecule type" value="Genomic_DNA"/>
</dbReference>
<protein>
    <submittedName>
        <fullName evidence="1">Uncharacterized protein</fullName>
    </submittedName>
</protein>
<proteinExistence type="predicted"/>
<accession>A0A6J5KH67</accession>
<name>A0A6J5KH67_9CAUD</name>
<organism evidence="1">
    <name type="scientific">uncultured Caudovirales phage</name>
    <dbReference type="NCBI Taxonomy" id="2100421"/>
    <lineage>
        <taxon>Viruses</taxon>
        <taxon>Duplodnaviria</taxon>
        <taxon>Heunggongvirae</taxon>
        <taxon>Uroviricota</taxon>
        <taxon>Caudoviricetes</taxon>
        <taxon>Peduoviridae</taxon>
        <taxon>Maltschvirus</taxon>
        <taxon>Maltschvirus maltsch</taxon>
    </lineage>
</organism>
<reference evidence="1" key="1">
    <citation type="submission" date="2020-04" db="EMBL/GenBank/DDBJ databases">
        <authorList>
            <person name="Chiriac C."/>
            <person name="Salcher M."/>
            <person name="Ghai R."/>
            <person name="Kavagutti S V."/>
        </authorList>
    </citation>
    <scope>NUCLEOTIDE SEQUENCE</scope>
</reference>